<dbReference type="InterPro" id="IPR041796">
    <property type="entry name" value="Mre11_N"/>
</dbReference>
<gene>
    <name evidence="3" type="ORF">EV210_105281</name>
</gene>
<dbReference type="Gene3D" id="3.60.21.10">
    <property type="match status" value="1"/>
</dbReference>
<comment type="caution">
    <text evidence="3">The sequence shown here is derived from an EMBL/GenBank/DDBJ whole genome shotgun (WGS) entry which is preliminary data.</text>
</comment>
<accession>A0A4R1PZV7</accession>
<name>A0A4R1PZV7_9FIRM</name>
<dbReference type="PANTHER" id="PTHR30337">
    <property type="entry name" value="COMPONENT OF ATP-DEPENDENT DSDNA EXONUCLEASE"/>
    <property type="match status" value="1"/>
</dbReference>
<dbReference type="PANTHER" id="PTHR30337:SF7">
    <property type="entry name" value="PHOSPHOESTERASE"/>
    <property type="match status" value="1"/>
</dbReference>
<dbReference type="InterPro" id="IPR050535">
    <property type="entry name" value="DNA_Repair-Maintenance_Comp"/>
</dbReference>
<dbReference type="InterPro" id="IPR004843">
    <property type="entry name" value="Calcineurin-like_PHP"/>
</dbReference>
<keyword evidence="3" id="KW-0269">Exonuclease</keyword>
<dbReference type="Pfam" id="PF00149">
    <property type="entry name" value="Metallophos"/>
    <property type="match status" value="1"/>
</dbReference>
<protein>
    <submittedName>
        <fullName evidence="3">DNA repair exonuclease SbcCD nuclease subunit</fullName>
    </submittedName>
</protein>
<dbReference type="Proteomes" id="UP000295063">
    <property type="component" value="Unassembled WGS sequence"/>
</dbReference>
<evidence type="ECO:0000313" key="4">
    <source>
        <dbReference type="Proteomes" id="UP000295063"/>
    </source>
</evidence>
<dbReference type="InterPro" id="IPR029052">
    <property type="entry name" value="Metallo-depent_PP-like"/>
</dbReference>
<evidence type="ECO:0000259" key="2">
    <source>
        <dbReference type="Pfam" id="PF00149"/>
    </source>
</evidence>
<dbReference type="InterPro" id="IPR014576">
    <property type="entry name" value="Pesterase_YhaO"/>
</dbReference>
<feature type="domain" description="Calcineurin-like phosphoesterase" evidence="2">
    <location>
        <begin position="10"/>
        <end position="206"/>
    </location>
</feature>
<keyword evidence="1" id="KW-0378">Hydrolase</keyword>
<proteinExistence type="predicted"/>
<evidence type="ECO:0000256" key="1">
    <source>
        <dbReference type="ARBA" id="ARBA00022801"/>
    </source>
</evidence>
<dbReference type="AlphaFoldDB" id="A0A4R1PZV7"/>
<reference evidence="3 4" key="1">
    <citation type="submission" date="2019-03" db="EMBL/GenBank/DDBJ databases">
        <title>Genomic Encyclopedia of Type Strains, Phase IV (KMG-IV): sequencing the most valuable type-strain genomes for metagenomic binning, comparative biology and taxonomic classification.</title>
        <authorList>
            <person name="Goeker M."/>
        </authorList>
    </citation>
    <scope>NUCLEOTIDE SEQUENCE [LARGE SCALE GENOMIC DNA]</scope>
    <source>
        <strain evidence="3 4">DSM 15969</strain>
    </source>
</reference>
<dbReference type="RefSeq" id="WP_132079035.1">
    <property type="nucleotide sequence ID" value="NZ_SLUI01000005.1"/>
</dbReference>
<keyword evidence="3" id="KW-0540">Nuclease</keyword>
<evidence type="ECO:0000313" key="3">
    <source>
        <dbReference type="EMBL" id="TCL37840.1"/>
    </source>
</evidence>
<dbReference type="PIRSF" id="PIRSF033091">
    <property type="entry name" value="Pesterase_YhaO"/>
    <property type="match status" value="1"/>
</dbReference>
<dbReference type="CDD" id="cd00840">
    <property type="entry name" value="MPP_Mre11_N"/>
    <property type="match status" value="1"/>
</dbReference>
<dbReference type="GO" id="GO:0004527">
    <property type="term" value="F:exonuclease activity"/>
    <property type="evidence" value="ECO:0007669"/>
    <property type="project" value="UniProtKB-KW"/>
</dbReference>
<dbReference type="EMBL" id="SLUI01000005">
    <property type="protein sequence ID" value="TCL37840.1"/>
    <property type="molecule type" value="Genomic_DNA"/>
</dbReference>
<sequence>MMSSRVPFAFVHCADLHLDSPFEGLFSKNERLASLLREATFQAFDNVISVAIENNAAFVLISGDIYDGADNSLRAQIRYTDTLARAARHNIRCFAVHGNHDPVKAWRANIAMPPSVHVFGAEKVERIPVVYEGRVLAHIYGISHAEYRLKQNLAAKFRRQQADEYAIGLLHCNVGACVDHDDYAPCTMADLYDANMDYWALGHIHSRTILSDKAPLSVYPGNTQGRSIKETGEKGCCLVRVQADGSTDLEFHATDVLRWFRDDLTISETETIDSLRKKLFAKQQDLRVQAKQRGSISRLTITGRSSLHEMLRQNDIVRDLLADLNEGEERRSDFAWFDSIAIKTRPAVDIDKRREVPDLVGDYLRAADALRQGTQTAESVWEVLLSRPESNKIKQVIMGFSEQELLDLLDAAEISGLDLLLAGEDVE</sequence>
<keyword evidence="4" id="KW-1185">Reference proteome</keyword>
<organism evidence="3 4">
    <name type="scientific">Anaerospora hongkongensis</name>
    <dbReference type="NCBI Taxonomy" id="244830"/>
    <lineage>
        <taxon>Bacteria</taxon>
        <taxon>Bacillati</taxon>
        <taxon>Bacillota</taxon>
        <taxon>Negativicutes</taxon>
        <taxon>Selenomonadales</taxon>
        <taxon>Sporomusaceae</taxon>
        <taxon>Anaerospora</taxon>
    </lineage>
</organism>
<dbReference type="OrthoDB" id="9773856at2"/>
<dbReference type="SUPFAM" id="SSF56300">
    <property type="entry name" value="Metallo-dependent phosphatases"/>
    <property type="match status" value="1"/>
</dbReference>